<sequence length="151" mass="15975">MRPPRDATPSSTLARYTPDSRRWRRRVAAVAGVAAPLCAYAAVAIISGVKTGLVYNALIALFGILALTLPAVAAASLLAPPSGRETKTRSAGNDAVEALKQRYAAGEISDEEFERRLDTLVRTENGTVDDPSAGVEHAERSRGTAVETNRG</sequence>
<keyword evidence="2" id="KW-0472">Membrane</keyword>
<dbReference type="RefSeq" id="WP_372388180.1">
    <property type="nucleotide sequence ID" value="NZ_JBGNYA010000001.1"/>
</dbReference>
<evidence type="ECO:0000259" key="3">
    <source>
        <dbReference type="Pfam" id="PF09851"/>
    </source>
</evidence>
<dbReference type="Pfam" id="PF09851">
    <property type="entry name" value="SHOCT"/>
    <property type="match status" value="1"/>
</dbReference>
<reference evidence="4 5" key="1">
    <citation type="submission" date="2024-08" db="EMBL/GenBank/DDBJ databases">
        <title>Halobellus sp. MBLA0158 whole genome sequence.</title>
        <authorList>
            <person name="Hwang C.Y."/>
            <person name="Cho E.-S."/>
            <person name="Seo M.-J."/>
        </authorList>
    </citation>
    <scope>NUCLEOTIDE SEQUENCE [LARGE SCALE GENOMIC DNA]</scope>
    <source>
        <strain evidence="4 5">MBLA0158</strain>
    </source>
</reference>
<feature type="transmembrane region" description="Helical" evidence="2">
    <location>
        <begin position="27"/>
        <end position="47"/>
    </location>
</feature>
<keyword evidence="2" id="KW-1133">Transmembrane helix</keyword>
<keyword evidence="2" id="KW-0812">Transmembrane</keyword>
<accession>A0ABD5M9H2</accession>
<feature type="transmembrane region" description="Helical" evidence="2">
    <location>
        <begin position="53"/>
        <end position="79"/>
    </location>
</feature>
<dbReference type="InterPro" id="IPR018649">
    <property type="entry name" value="SHOCT"/>
</dbReference>
<dbReference type="Proteomes" id="UP001570511">
    <property type="component" value="Unassembled WGS sequence"/>
</dbReference>
<feature type="domain" description="SHOCT" evidence="3">
    <location>
        <begin position="94"/>
        <end position="120"/>
    </location>
</feature>
<dbReference type="AlphaFoldDB" id="A0ABD5M9H2"/>
<protein>
    <submittedName>
        <fullName evidence="4">SHOCT domain-containing protein</fullName>
    </submittedName>
</protein>
<evidence type="ECO:0000256" key="1">
    <source>
        <dbReference type="SAM" id="MobiDB-lite"/>
    </source>
</evidence>
<proteinExistence type="predicted"/>
<dbReference type="EMBL" id="JBGNYA010000001">
    <property type="protein sequence ID" value="MFA1610552.1"/>
    <property type="molecule type" value="Genomic_DNA"/>
</dbReference>
<evidence type="ECO:0000313" key="4">
    <source>
        <dbReference type="EMBL" id="MFA1610552.1"/>
    </source>
</evidence>
<evidence type="ECO:0000313" key="5">
    <source>
        <dbReference type="Proteomes" id="UP001570511"/>
    </source>
</evidence>
<feature type="region of interest" description="Disordered" evidence="1">
    <location>
        <begin position="123"/>
        <end position="151"/>
    </location>
</feature>
<comment type="caution">
    <text evidence="4">The sequence shown here is derived from an EMBL/GenBank/DDBJ whole genome shotgun (WGS) entry which is preliminary data.</text>
</comment>
<keyword evidence="5" id="KW-1185">Reference proteome</keyword>
<name>A0ABD5M9H2_9EURY</name>
<evidence type="ECO:0000256" key="2">
    <source>
        <dbReference type="SAM" id="Phobius"/>
    </source>
</evidence>
<organism evidence="4 5">
    <name type="scientific">Halobellus rubicundus</name>
    <dbReference type="NCBI Taxonomy" id="2996466"/>
    <lineage>
        <taxon>Archaea</taxon>
        <taxon>Methanobacteriati</taxon>
        <taxon>Methanobacteriota</taxon>
        <taxon>Stenosarchaea group</taxon>
        <taxon>Halobacteria</taxon>
        <taxon>Halobacteriales</taxon>
        <taxon>Haloferacaceae</taxon>
        <taxon>Halobellus</taxon>
    </lineage>
</organism>
<gene>
    <name evidence="4" type="ORF">OS889_05975</name>
</gene>